<evidence type="ECO:0000313" key="3">
    <source>
        <dbReference type="Proteomes" id="UP000053766"/>
    </source>
</evidence>
<evidence type="ECO:0000256" key="1">
    <source>
        <dbReference type="SAM" id="Phobius"/>
    </source>
</evidence>
<evidence type="ECO:0008006" key="4">
    <source>
        <dbReference type="Google" id="ProtNLM"/>
    </source>
</evidence>
<dbReference type="Pfam" id="PF01019">
    <property type="entry name" value="G_glu_transpept"/>
    <property type="match status" value="1"/>
</dbReference>
<keyword evidence="1" id="KW-0812">Transmembrane</keyword>
<dbReference type="SUPFAM" id="SSF56235">
    <property type="entry name" value="N-terminal nucleophile aminohydrolases (Ntn hydrolases)"/>
    <property type="match status" value="1"/>
</dbReference>
<evidence type="ECO:0000313" key="2">
    <source>
        <dbReference type="EMBL" id="KJH51563.1"/>
    </source>
</evidence>
<dbReference type="PANTHER" id="PTHR11686:SF9">
    <property type="entry name" value="RE13973P"/>
    <property type="match status" value="1"/>
</dbReference>
<dbReference type="Proteomes" id="UP000053766">
    <property type="component" value="Unassembled WGS sequence"/>
</dbReference>
<accession>A0A0D8Y3V2</accession>
<dbReference type="OrthoDB" id="1081007at2759"/>
<gene>
    <name evidence="2" type="ORF">DICVIV_02300</name>
</gene>
<keyword evidence="1" id="KW-0472">Membrane</keyword>
<dbReference type="AlphaFoldDB" id="A0A0D8Y3V2"/>
<keyword evidence="3" id="KW-1185">Reference proteome</keyword>
<dbReference type="InterPro" id="IPR000101">
    <property type="entry name" value="GGT_peptidase"/>
</dbReference>
<reference evidence="2 3" key="1">
    <citation type="submission" date="2013-11" db="EMBL/GenBank/DDBJ databases">
        <title>Draft genome of the bovine lungworm Dictyocaulus viviparus.</title>
        <authorList>
            <person name="Mitreva M."/>
        </authorList>
    </citation>
    <scope>NUCLEOTIDE SEQUENCE [LARGE SCALE GENOMIC DNA]</scope>
    <source>
        <strain evidence="2 3">HannoverDv2000</strain>
    </source>
</reference>
<dbReference type="PANTHER" id="PTHR11686">
    <property type="entry name" value="GAMMA GLUTAMYL TRANSPEPTIDASE"/>
    <property type="match status" value="1"/>
</dbReference>
<dbReference type="EMBL" id="KN716181">
    <property type="protein sequence ID" value="KJH51563.1"/>
    <property type="molecule type" value="Genomic_DNA"/>
</dbReference>
<dbReference type="InterPro" id="IPR029055">
    <property type="entry name" value="Ntn_hydrolases_N"/>
</dbReference>
<organism evidence="2 3">
    <name type="scientific">Dictyocaulus viviparus</name>
    <name type="common">Bovine lungworm</name>
    <dbReference type="NCBI Taxonomy" id="29172"/>
    <lineage>
        <taxon>Eukaryota</taxon>
        <taxon>Metazoa</taxon>
        <taxon>Ecdysozoa</taxon>
        <taxon>Nematoda</taxon>
        <taxon>Chromadorea</taxon>
        <taxon>Rhabditida</taxon>
        <taxon>Rhabditina</taxon>
        <taxon>Rhabditomorpha</taxon>
        <taxon>Strongyloidea</taxon>
        <taxon>Metastrongylidae</taxon>
        <taxon>Dictyocaulus</taxon>
    </lineage>
</organism>
<dbReference type="STRING" id="29172.A0A0D8Y3V2"/>
<dbReference type="GO" id="GO:0036374">
    <property type="term" value="F:glutathione hydrolase activity"/>
    <property type="evidence" value="ECO:0007669"/>
    <property type="project" value="InterPro"/>
</dbReference>
<keyword evidence="1" id="KW-1133">Transmembrane helix</keyword>
<feature type="transmembrane region" description="Helical" evidence="1">
    <location>
        <begin position="20"/>
        <end position="41"/>
    </location>
</feature>
<dbReference type="GO" id="GO:0005886">
    <property type="term" value="C:plasma membrane"/>
    <property type="evidence" value="ECO:0007669"/>
    <property type="project" value="TreeGrafter"/>
</dbReference>
<sequence length="172" mass="18947">MKAYNSDEGIQELRTKGFPWVVATCLLAVFMLSGVVFYFIITAETDKNDHTKNTVEDPSPIEVEFSETINILEKDGHSDLSTPKISRRKIEKISSEWPAPVRSTRKKFLHAAVSCQNEFCAEIGRDVLIRGGNAVDSAIATVICTGAVHPHQSGFGGGMVMLVHNRSEIVKL</sequence>
<reference evidence="3" key="2">
    <citation type="journal article" date="2016" name="Sci. Rep.">
        <title>Dictyocaulus viviparus genome, variome and transcriptome elucidate lungworm biology and support future intervention.</title>
        <authorList>
            <person name="McNulty S.N."/>
            <person name="Strube C."/>
            <person name="Rosa B.A."/>
            <person name="Martin J.C."/>
            <person name="Tyagi R."/>
            <person name="Choi Y.J."/>
            <person name="Wang Q."/>
            <person name="Hallsworth Pepin K."/>
            <person name="Zhang X."/>
            <person name="Ozersky P."/>
            <person name="Wilson R.K."/>
            <person name="Sternberg P.W."/>
            <person name="Gasser R.B."/>
            <person name="Mitreva M."/>
        </authorList>
    </citation>
    <scope>NUCLEOTIDE SEQUENCE [LARGE SCALE GENOMIC DNA]</scope>
    <source>
        <strain evidence="3">HannoverDv2000</strain>
    </source>
</reference>
<proteinExistence type="predicted"/>
<name>A0A0D8Y3V2_DICVI</name>
<dbReference type="GO" id="GO:0006751">
    <property type="term" value="P:glutathione catabolic process"/>
    <property type="evidence" value="ECO:0007669"/>
    <property type="project" value="InterPro"/>
</dbReference>
<protein>
    <recommendedName>
        <fullName evidence="4">Gamma-glutamyltranspeptidase</fullName>
    </recommendedName>
</protein>